<gene>
    <name evidence="1" type="ORF">IBL25_12900</name>
</gene>
<proteinExistence type="predicted"/>
<dbReference type="RefSeq" id="WP_187778958.1">
    <property type="nucleotide sequence ID" value="NZ_JACTUZ010000051.1"/>
</dbReference>
<accession>A0ABR7R8W0</accession>
<organism evidence="1 2">
    <name type="scientific">Pseudoroseomonas ludipueritiae</name>
    <dbReference type="NCBI Taxonomy" id="198093"/>
    <lineage>
        <taxon>Bacteria</taxon>
        <taxon>Pseudomonadati</taxon>
        <taxon>Pseudomonadota</taxon>
        <taxon>Alphaproteobacteria</taxon>
        <taxon>Acetobacterales</taxon>
        <taxon>Acetobacteraceae</taxon>
        <taxon>Pseudoroseomonas</taxon>
    </lineage>
</organism>
<evidence type="ECO:0000313" key="2">
    <source>
        <dbReference type="Proteomes" id="UP000603940"/>
    </source>
</evidence>
<sequence>MLQQVAARLRERSTWAGIALLLSLFGIKIAPDAWSSIVDVGVAAGGAAAILFPERQQ</sequence>
<evidence type="ECO:0000313" key="1">
    <source>
        <dbReference type="EMBL" id="MBC9177840.1"/>
    </source>
</evidence>
<dbReference type="EMBL" id="JACTUZ010000051">
    <property type="protein sequence ID" value="MBC9177840.1"/>
    <property type="molecule type" value="Genomic_DNA"/>
</dbReference>
<dbReference type="Proteomes" id="UP000603940">
    <property type="component" value="Unassembled WGS sequence"/>
</dbReference>
<protein>
    <submittedName>
        <fullName evidence="1">Uncharacterized protein</fullName>
    </submittedName>
</protein>
<name>A0ABR7R8W0_9PROT</name>
<keyword evidence="2" id="KW-1185">Reference proteome</keyword>
<reference evidence="1 2" key="1">
    <citation type="journal article" date="2009" name="Int. J. Syst. Evol. Microbiol.">
        <title>Transfer of Teichococcus ludipueritiae and Muricoccus roseus to the genus Roseomonas, as Roseomonas ludipueritiae comb. nov. and Roseomonas rosea comb. nov., respectively, and emended description of the genus Roseomonas.</title>
        <authorList>
            <person name="Sanchez-Porro C."/>
            <person name="Gallego V."/>
            <person name="Busse H.J."/>
            <person name="Kampfer P."/>
            <person name="Ventosa A."/>
        </authorList>
    </citation>
    <scope>NUCLEOTIDE SEQUENCE [LARGE SCALE GENOMIC DNA]</scope>
    <source>
        <strain evidence="1 2">DSM 14915</strain>
    </source>
</reference>
<comment type="caution">
    <text evidence="1">The sequence shown here is derived from an EMBL/GenBank/DDBJ whole genome shotgun (WGS) entry which is preliminary data.</text>
</comment>